<reference evidence="2" key="1">
    <citation type="submission" date="2020-02" db="EMBL/GenBank/DDBJ databases">
        <authorList>
            <person name="Meier V. D."/>
        </authorList>
    </citation>
    <scope>NUCLEOTIDE SEQUENCE</scope>
    <source>
        <strain evidence="2">AVDCRST_MAG30</strain>
    </source>
</reference>
<dbReference type="EMBL" id="CADCVS010000082">
    <property type="protein sequence ID" value="CAA9476446.1"/>
    <property type="molecule type" value="Genomic_DNA"/>
</dbReference>
<dbReference type="AlphaFoldDB" id="A0A6J4RLF0"/>
<organism evidence="2">
    <name type="scientific">uncultured Solirubrobacteraceae bacterium</name>
    <dbReference type="NCBI Taxonomy" id="1162706"/>
    <lineage>
        <taxon>Bacteria</taxon>
        <taxon>Bacillati</taxon>
        <taxon>Actinomycetota</taxon>
        <taxon>Thermoleophilia</taxon>
        <taxon>Solirubrobacterales</taxon>
        <taxon>Solirubrobacteraceae</taxon>
        <taxon>environmental samples</taxon>
    </lineage>
</organism>
<feature type="compositionally biased region" description="Basic and acidic residues" evidence="1">
    <location>
        <begin position="45"/>
        <end position="57"/>
    </location>
</feature>
<proteinExistence type="predicted"/>
<feature type="non-terminal residue" evidence="2">
    <location>
        <position position="1"/>
    </location>
</feature>
<feature type="compositionally biased region" description="Basic residues" evidence="1">
    <location>
        <begin position="58"/>
        <end position="76"/>
    </location>
</feature>
<feature type="compositionally biased region" description="Basic residues" evidence="1">
    <location>
        <begin position="1"/>
        <end position="20"/>
    </location>
</feature>
<name>A0A6J4RLF0_9ACTN</name>
<evidence type="ECO:0000256" key="1">
    <source>
        <dbReference type="SAM" id="MobiDB-lite"/>
    </source>
</evidence>
<sequence length="127" mass="13965">AHRGRGVHPHRPGARRRAGARGRPEIRGVAGPGPHRLRRGGPRGPADDRDGGGGRDLRGRRRRVLGRVHGPRRAQRRLQPVRNRMRRAAAGGARDARPVGLCRAGARLVQPHVPEGLPRCPRRQQLP</sequence>
<protein>
    <submittedName>
        <fullName evidence="2">Uncharacterized protein</fullName>
    </submittedName>
</protein>
<feature type="non-terminal residue" evidence="2">
    <location>
        <position position="127"/>
    </location>
</feature>
<evidence type="ECO:0000313" key="2">
    <source>
        <dbReference type="EMBL" id="CAA9476446.1"/>
    </source>
</evidence>
<accession>A0A6J4RLF0</accession>
<gene>
    <name evidence="2" type="ORF">AVDCRST_MAG30-493</name>
</gene>
<feature type="region of interest" description="Disordered" evidence="1">
    <location>
        <begin position="1"/>
        <end position="99"/>
    </location>
</feature>